<dbReference type="PeptideAtlas" id="Q9XVM8"/>
<dbReference type="AlphaFoldDB" id="Q9XVM8"/>
<dbReference type="SMR" id="Q9XVM8"/>
<reference evidence="1 2" key="1">
    <citation type="journal article" date="1998" name="Science">
        <title>Genome sequence of the nematode C. elegans: a platform for investigating biology.</title>
        <authorList>
            <consortium name="The C. elegans sequencing consortium"/>
            <person name="Sulson J.E."/>
            <person name="Waterston R."/>
        </authorList>
    </citation>
    <scope>NUCLEOTIDE SEQUENCE [LARGE SCALE GENOMIC DNA]</scope>
    <source>
        <strain evidence="1 2">Bristol N2</strain>
    </source>
</reference>
<protein>
    <submittedName>
        <fullName evidence="1">Protein containing ALS2cr12 (ALS2CR12) signature</fullName>
    </submittedName>
</protein>
<evidence type="ECO:0000313" key="1">
    <source>
        <dbReference type="EMBL" id="CAB03123.1"/>
    </source>
</evidence>
<dbReference type="Proteomes" id="UP000001940">
    <property type="component" value="Chromosome V"/>
</dbReference>
<dbReference type="GeneID" id="186170"/>
<dbReference type="IntAct" id="Q9XVM8">
    <property type="interactions" value="2"/>
</dbReference>
<dbReference type="AGR" id="WB:WBGene00009984"/>
<dbReference type="CTD" id="186170"/>
<organism evidence="1 2">
    <name type="scientific">Caenorhabditis elegans</name>
    <dbReference type="NCBI Taxonomy" id="6239"/>
    <lineage>
        <taxon>Eukaryota</taxon>
        <taxon>Metazoa</taxon>
        <taxon>Ecdysozoa</taxon>
        <taxon>Nematoda</taxon>
        <taxon>Chromadorea</taxon>
        <taxon>Rhabditida</taxon>
        <taxon>Rhabditina</taxon>
        <taxon>Rhabditomorpha</taxon>
        <taxon>Rhabditoidea</taxon>
        <taxon>Rhabditidae</taxon>
        <taxon>Peloderinae</taxon>
        <taxon>Caenorhabditis</taxon>
    </lineage>
</organism>
<evidence type="ECO:0000313" key="3">
    <source>
        <dbReference type="WormBase" id="F53F1.6a"/>
    </source>
</evidence>
<dbReference type="UCSC" id="F53F1.6">
    <property type="organism name" value="c. elegans"/>
</dbReference>
<sequence length="272" mass="31908">MEELNKYKQEIKDNALKELDSTKKKINEEKKHWGDLPLTYMPISNGTMTREYAETEQFYSHVVNVKNILDSLFEEVENDIKRLDAIFCFNEYTVYGQEDIEQIKENIKNEYKTSVAHFSKLWEDIKAMSVLLRSCFNKTWDRHSEVTLLTVIQTLDESIKHRGGPNYDKNNDNFFLLRECGSALRECNTQIKMDEKNLIIRIINTKDLEGGFKKSLETLLNENESANFIKLLAEYLEGVNLNVDVQVLKENFFIFAQGIKQFYLNNVETLKD</sequence>
<name>Q9XVM8_CAEEL</name>
<dbReference type="RefSeq" id="NP_506326.1">
    <property type="nucleotide sequence ID" value="NM_073925.3"/>
</dbReference>
<proteinExistence type="evidence at protein level"/>
<dbReference type="EMBL" id="BX284605">
    <property type="protein sequence ID" value="CAB03123.1"/>
    <property type="molecule type" value="Genomic_DNA"/>
</dbReference>
<evidence type="ECO:0007829" key="4">
    <source>
        <dbReference type="PeptideAtlas" id="Q9XVM8"/>
    </source>
</evidence>
<evidence type="ECO:0000313" key="2">
    <source>
        <dbReference type="Proteomes" id="UP000001940"/>
    </source>
</evidence>
<dbReference type="ExpressionAtlas" id="Q9XVM8">
    <property type="expression patterns" value="baseline and differential"/>
</dbReference>
<dbReference type="Bgee" id="WBGene00009984">
    <property type="expression patterns" value="Expressed in larva and 3 other cell types or tissues"/>
</dbReference>
<dbReference type="PIR" id="T22562">
    <property type="entry name" value="T22562"/>
</dbReference>
<dbReference type="WormBase" id="F53F1.6a">
    <property type="protein sequence ID" value="CE10942"/>
    <property type="gene ID" value="WBGene00009984"/>
</dbReference>
<gene>
    <name evidence="1" type="ORF">CELE_F53F1.6</name>
    <name evidence="1 3" type="ORF">F53F1.6</name>
</gene>
<accession>Q9XVM8</accession>
<keyword evidence="4" id="KW-1267">Proteomics identification</keyword>
<keyword evidence="2" id="KW-1185">Reference proteome</keyword>